<dbReference type="GO" id="GO:1990683">
    <property type="term" value="P:DNA double-strand break attachment to nuclear envelope"/>
    <property type="evidence" value="ECO:0007669"/>
    <property type="project" value="TreeGrafter"/>
</dbReference>
<dbReference type="EMBL" id="KN847333">
    <property type="protein sequence ID" value="KIW46477.1"/>
    <property type="molecule type" value="Genomic_DNA"/>
</dbReference>
<dbReference type="CDD" id="cd18436">
    <property type="entry name" value="BRCT_BRC1_like_rpt2"/>
    <property type="match status" value="1"/>
</dbReference>
<dbReference type="InterPro" id="IPR001357">
    <property type="entry name" value="BRCT_dom"/>
</dbReference>
<feature type="domain" description="BRCT" evidence="2">
    <location>
        <begin position="262"/>
        <end position="352"/>
    </location>
</feature>
<feature type="domain" description="BRCT" evidence="2">
    <location>
        <begin position="364"/>
        <end position="434"/>
    </location>
</feature>
<feature type="region of interest" description="Disordered" evidence="1">
    <location>
        <begin position="240"/>
        <end position="260"/>
    </location>
</feature>
<dbReference type="GO" id="GO:0006302">
    <property type="term" value="P:double-strand break repair"/>
    <property type="evidence" value="ECO:0007669"/>
    <property type="project" value="TreeGrafter"/>
</dbReference>
<dbReference type="GO" id="GO:0035361">
    <property type="term" value="C:Cul8-RING ubiquitin ligase complex"/>
    <property type="evidence" value="ECO:0007669"/>
    <property type="project" value="TreeGrafter"/>
</dbReference>
<dbReference type="RefSeq" id="XP_016266693.1">
    <property type="nucleotide sequence ID" value="XM_016402796.1"/>
</dbReference>
<feature type="domain" description="BRCT" evidence="2">
    <location>
        <begin position="643"/>
        <end position="707"/>
    </location>
</feature>
<dbReference type="PANTHER" id="PTHR47667">
    <property type="entry name" value="REGULATOR OF TY1 TRANSPOSITION PROTEIN 107"/>
    <property type="match status" value="1"/>
</dbReference>
<dbReference type="HOGENOM" id="CLU_002149_2_0_1"/>
<proteinExistence type="predicted"/>
<dbReference type="SUPFAM" id="SSF52113">
    <property type="entry name" value="BRCT domain"/>
    <property type="match status" value="6"/>
</dbReference>
<dbReference type="Proteomes" id="UP000053342">
    <property type="component" value="Unassembled WGS sequence"/>
</dbReference>
<protein>
    <recommendedName>
        <fullName evidence="2">BRCT domain-containing protein</fullName>
    </recommendedName>
</protein>
<dbReference type="CDD" id="cd18437">
    <property type="entry name" value="BRCT_BRC1_like_rpt3"/>
    <property type="match status" value="1"/>
</dbReference>
<name>A0A0D2C9K0_9EURO</name>
<evidence type="ECO:0000259" key="2">
    <source>
        <dbReference type="PROSITE" id="PS50172"/>
    </source>
</evidence>
<dbReference type="FunFam" id="3.40.50.10190:FF:000048">
    <property type="entry name" value="DNA repair protein Rtt107"/>
    <property type="match status" value="1"/>
</dbReference>
<feature type="compositionally biased region" description="Polar residues" evidence="1">
    <location>
        <begin position="530"/>
        <end position="545"/>
    </location>
</feature>
<feature type="region of interest" description="Disordered" evidence="1">
    <location>
        <begin position="593"/>
        <end position="615"/>
    </location>
</feature>
<dbReference type="GeneID" id="27354221"/>
<evidence type="ECO:0000313" key="3">
    <source>
        <dbReference type="EMBL" id="KIW46477.1"/>
    </source>
</evidence>
<feature type="domain" description="BRCT" evidence="2">
    <location>
        <begin position="129"/>
        <end position="220"/>
    </location>
</feature>
<dbReference type="Pfam" id="PF12738">
    <property type="entry name" value="PTCB-BRCT"/>
    <property type="match status" value="2"/>
</dbReference>
<dbReference type="Gene3D" id="3.40.50.10190">
    <property type="entry name" value="BRCT domain"/>
    <property type="match status" value="5"/>
</dbReference>
<dbReference type="SMART" id="SM00292">
    <property type="entry name" value="BRCT"/>
    <property type="match status" value="5"/>
</dbReference>
<feature type="domain" description="BRCT" evidence="2">
    <location>
        <begin position="825"/>
        <end position="849"/>
    </location>
</feature>
<evidence type="ECO:0000313" key="4">
    <source>
        <dbReference type="Proteomes" id="UP000053342"/>
    </source>
</evidence>
<feature type="compositionally biased region" description="Basic and acidic residues" evidence="1">
    <location>
        <begin position="509"/>
        <end position="520"/>
    </location>
</feature>
<dbReference type="InterPro" id="IPR053036">
    <property type="entry name" value="CellCycle_DNARepair_Reg"/>
</dbReference>
<dbReference type="Pfam" id="PF16770">
    <property type="entry name" value="RTT107_BRCT_5"/>
    <property type="match status" value="1"/>
</dbReference>
<dbReference type="VEuPathDB" id="FungiDB:PV06_02147"/>
<dbReference type="OrthoDB" id="342264at2759"/>
<dbReference type="STRING" id="215243.A0A0D2C9K0"/>
<dbReference type="GO" id="GO:0005634">
    <property type="term" value="C:nucleus"/>
    <property type="evidence" value="ECO:0007669"/>
    <property type="project" value="TreeGrafter"/>
</dbReference>
<evidence type="ECO:0000256" key="1">
    <source>
        <dbReference type="SAM" id="MobiDB-lite"/>
    </source>
</evidence>
<organism evidence="3 4">
    <name type="scientific">Exophiala oligosperma</name>
    <dbReference type="NCBI Taxonomy" id="215243"/>
    <lineage>
        <taxon>Eukaryota</taxon>
        <taxon>Fungi</taxon>
        <taxon>Dikarya</taxon>
        <taxon>Ascomycota</taxon>
        <taxon>Pezizomycotina</taxon>
        <taxon>Eurotiomycetes</taxon>
        <taxon>Chaetothyriomycetidae</taxon>
        <taxon>Chaetothyriales</taxon>
        <taxon>Herpotrichiellaceae</taxon>
        <taxon>Exophiala</taxon>
    </lineage>
</organism>
<dbReference type="CDD" id="cd17743">
    <property type="entry name" value="BRCT_BRC1_like_rpt5"/>
    <property type="match status" value="1"/>
</dbReference>
<accession>A0A0D2C9K0</accession>
<dbReference type="AlphaFoldDB" id="A0A0D2C9K0"/>
<gene>
    <name evidence="3" type="ORF">PV06_02147</name>
</gene>
<dbReference type="PANTHER" id="PTHR47667:SF1">
    <property type="entry name" value="REGULATOR OF TY1 TRANSPOSITION PROTEIN 107"/>
    <property type="match status" value="1"/>
</dbReference>
<dbReference type="PROSITE" id="PS50172">
    <property type="entry name" value="BRCT"/>
    <property type="match status" value="6"/>
</dbReference>
<sequence length="851" mass="95577">MTGLFDTCRGLVRSFVGTSPSANMNDLEHTKKRGTFAQCSFIIVRSASLGPEQAQELAGELRLHDGEVIFDDYPENNLDLNGVTHVVSATYDFPDYHACVEAFIPVVRPTWVTHSLAKNKLLNPRQYNPDPRYFMSDVVACVADLPEGDADAIAGGILAMGGLFSLRLTNQVTHVIALTVESDVCHRVIDGQLRIKVVLPHWVDDCLKLGRKIDEHPYSLPDPDILKGPTEKVPIAKRKTQVEGAVNPDPSQEGQEPVGPRKLNKVFKKKTVMLSKDLRISNNLREILDGIITTSGGKLTDSVMDADMFICKYRSGEEYRMASRAGKDVGNLAWLYYLIQTDEWTSPLRRMLHYPVAREGLPGFQGLKISLSNYSGDARTYLENLIYATGAECTKTLKQDNTHLITAHVLSEKCAAAKDWGIHIINHLWLEESYAQWTMKSITDNKYTHFPRRTNLGEVVGHTQLDRTVLERHFFPPEEDVEMADVADAKPMQQVNNNTISATRLDQAQNHDSDARERNGKPRTPAPSKFITTGKENITPSTTNSRKSKEVASARLHEMTPDILLYEKERKRAGGVIYGGRRKTDEGRIEVGRKRSVDEASDHETTEGEAKKVKRENTPPAMHLVISGYDKWVGRAKLEDNDKKRLRSLGVVCTMDPSRATHLVAPRVVRTMKFVTALAYAPMVLSTSYIEACLEANELLDPGRFRLTDKESEKKLGVSLKLSRERAQKNRNQLLQGRTIYCMEDIRGGFDTFKTIVDANGGDCRLWRGRKGTTVPSKRADSEASTDIDATNDVYLLSNDTDRKETTPLWTRFKEMAEGSRKIPRIVSADWLLETAMSQKLLPTQQYELED</sequence>
<dbReference type="InterPro" id="IPR036420">
    <property type="entry name" value="BRCT_dom_sf"/>
</dbReference>
<keyword evidence="4" id="KW-1185">Reference proteome</keyword>
<feature type="region of interest" description="Disordered" evidence="1">
    <location>
        <begin position="500"/>
        <end position="552"/>
    </location>
</feature>
<feature type="domain" description="BRCT" evidence="2">
    <location>
        <begin position="31"/>
        <end position="129"/>
    </location>
</feature>
<reference evidence="3 4" key="1">
    <citation type="submission" date="2015-01" db="EMBL/GenBank/DDBJ databases">
        <title>The Genome Sequence of Exophiala oligosperma CBS72588.</title>
        <authorList>
            <consortium name="The Broad Institute Genomics Platform"/>
            <person name="Cuomo C."/>
            <person name="de Hoog S."/>
            <person name="Gorbushina A."/>
            <person name="Stielow B."/>
            <person name="Teixiera M."/>
            <person name="Abouelleil A."/>
            <person name="Chapman S.B."/>
            <person name="Priest M."/>
            <person name="Young S.K."/>
            <person name="Wortman J."/>
            <person name="Nusbaum C."/>
            <person name="Birren B."/>
        </authorList>
    </citation>
    <scope>NUCLEOTIDE SEQUENCE [LARGE SCALE GENOMIC DNA]</scope>
    <source>
        <strain evidence="3 4">CBS 72588</strain>
    </source>
</reference>